<name>A3MVY1_PYRCJ</name>
<dbReference type="Gene3D" id="3.40.50.10470">
    <property type="entry name" value="Translation initiation factor eif-2b, domain 2"/>
    <property type="match status" value="1"/>
</dbReference>
<organism evidence="2 3">
    <name type="scientific">Pyrobaculum calidifontis (strain DSM 21063 / JCM 11548 / VA1)</name>
    <dbReference type="NCBI Taxonomy" id="410359"/>
    <lineage>
        <taxon>Archaea</taxon>
        <taxon>Thermoproteota</taxon>
        <taxon>Thermoprotei</taxon>
        <taxon>Thermoproteales</taxon>
        <taxon>Thermoproteaceae</taxon>
        <taxon>Pyrobaculum</taxon>
    </lineage>
</organism>
<gene>
    <name evidence="2" type="ordered locus">Pcal_1377</name>
</gene>
<dbReference type="eggNOG" id="arCOG01125">
    <property type="taxonomic scope" value="Archaea"/>
</dbReference>
<dbReference type="InterPro" id="IPR000649">
    <property type="entry name" value="IF-2B-related"/>
</dbReference>
<evidence type="ECO:0000313" key="3">
    <source>
        <dbReference type="Proteomes" id="UP000001431"/>
    </source>
</evidence>
<sequence length="280" mass="30158">MHRTAAIYAAACTEINTWLSGAVKELEREWVRGASWYIDKALDIVASSPDPLRAAEAVRRVRPGMGPLDVLYLIVAEAVERGADVGKALAKLREYISLARRRLDASVKALGCPRAVATVSFSRAVARLLEAKAHCVEVVYLAESRPGLEALEAAKTYGRRVVVVPDSAVGAFDYDLAVVGLDGLYEDYAFNKVGSLPLLASAKARGIRTAAVFESYKAAPIPAPEPLRVAAETPLGAVEVPLFDKIPPSVFDLFITDLGLLSPAPPRVFYAELSSYIFAQ</sequence>
<protein>
    <submittedName>
        <fullName evidence="2">Initiation factor 2B related protein</fullName>
    </submittedName>
</protein>
<dbReference type="InterPro" id="IPR042529">
    <property type="entry name" value="IF_2B-like_C"/>
</dbReference>
<keyword evidence="3" id="KW-1185">Reference proteome</keyword>
<dbReference type="STRING" id="410359.Pcal_1377"/>
<dbReference type="HOGENOM" id="CLU_085263_0_0_2"/>
<keyword evidence="2" id="KW-0396">Initiation factor</keyword>
<dbReference type="Pfam" id="PF01008">
    <property type="entry name" value="IF-2B"/>
    <property type="match status" value="1"/>
</dbReference>
<comment type="similarity">
    <text evidence="1">Belongs to the eIF-2B alpha/beta/delta subunits family.</text>
</comment>
<reference evidence="2" key="1">
    <citation type="submission" date="2007-02" db="EMBL/GenBank/DDBJ databases">
        <title>Complete sequence of Pyrobaculum calidifontis JCM 11548.</title>
        <authorList>
            <consortium name="US DOE Joint Genome Institute"/>
            <person name="Copeland A."/>
            <person name="Lucas S."/>
            <person name="Lapidus A."/>
            <person name="Barry K."/>
            <person name="Glavina del Rio T."/>
            <person name="Dalin E."/>
            <person name="Tice H."/>
            <person name="Pitluck S."/>
            <person name="Chain P."/>
            <person name="Malfatti S."/>
            <person name="Shin M."/>
            <person name="Vergez L."/>
            <person name="Schmutz J."/>
            <person name="Larimer F."/>
            <person name="Land M."/>
            <person name="Hauser L."/>
            <person name="Kyrpides N."/>
            <person name="Mikhailova N."/>
            <person name="Cozen A.E."/>
            <person name="Fitz-Gibbon S.T."/>
            <person name="House C.H."/>
            <person name="Saltikov C."/>
            <person name="Lowe T.M."/>
            <person name="Richardson P."/>
        </authorList>
    </citation>
    <scope>NUCLEOTIDE SEQUENCE [LARGE SCALE GENOMIC DNA]</scope>
    <source>
        <strain evidence="2">JCM 11548</strain>
    </source>
</reference>
<dbReference type="GO" id="GO:0003743">
    <property type="term" value="F:translation initiation factor activity"/>
    <property type="evidence" value="ECO:0007669"/>
    <property type="project" value="UniProtKB-KW"/>
</dbReference>
<dbReference type="SUPFAM" id="SSF100950">
    <property type="entry name" value="NagB/RpiA/CoA transferase-like"/>
    <property type="match status" value="1"/>
</dbReference>
<accession>A3MVY1</accession>
<proteinExistence type="inferred from homology"/>
<keyword evidence="2" id="KW-0648">Protein biosynthesis</keyword>
<dbReference type="KEGG" id="pcl:Pcal_1377"/>
<dbReference type="InterPro" id="IPR037171">
    <property type="entry name" value="NagB/RpiA_transferase-like"/>
</dbReference>
<dbReference type="RefSeq" id="WP_011850056.1">
    <property type="nucleotide sequence ID" value="NC_009073.1"/>
</dbReference>
<dbReference type="EMBL" id="CP000561">
    <property type="protein sequence ID" value="ABO08798.1"/>
    <property type="molecule type" value="Genomic_DNA"/>
</dbReference>
<dbReference type="AlphaFoldDB" id="A3MVY1"/>
<evidence type="ECO:0000256" key="1">
    <source>
        <dbReference type="RuleBase" id="RU003814"/>
    </source>
</evidence>
<dbReference type="OrthoDB" id="27639at2157"/>
<dbReference type="Proteomes" id="UP000001431">
    <property type="component" value="Chromosome"/>
</dbReference>
<evidence type="ECO:0000313" key="2">
    <source>
        <dbReference type="EMBL" id="ABO08798.1"/>
    </source>
</evidence>
<dbReference type="GeneID" id="4908271"/>